<proteinExistence type="predicted"/>
<accession>A0A418WY44</accession>
<evidence type="ECO:0000313" key="6">
    <source>
        <dbReference type="EMBL" id="RJG05150.1"/>
    </source>
</evidence>
<feature type="region of interest" description="Disordered" evidence="2">
    <location>
        <begin position="230"/>
        <end position="254"/>
    </location>
</feature>
<evidence type="ECO:0000313" key="7">
    <source>
        <dbReference type="Proteomes" id="UP000285190"/>
    </source>
</evidence>
<dbReference type="InterPro" id="IPR038440">
    <property type="entry name" value="FimV_C_sf"/>
</dbReference>
<protein>
    <recommendedName>
        <fullName evidence="5">FimV N-terminal domain-containing protein</fullName>
    </recommendedName>
</protein>
<sequence length="780" mass="83963">MAFPLLRRVGWGAALAFLAPAAHAAGLGPVQVQSGLGEPLRAAITLVGNDTANFESRCIAAKVTSLDGAISITPAIRLVRSGQSASVLLTTREHINEPVLNVLVDMSCDTLVRREYQILLDPVAALPATAAMSQPASPQFPAAKAPRAAAPAAQAVATSASSESPAQPAARKRKTRKRNAAPVQARVRSVANGEAPAKARAKAAKAEQPVRSILKMSPIDIPADNAAAAAPLKPAEATPAGRDEAPLQKPATTPGEEVARIALAQMETLLAETRALRAETERVKKQYEQDKAAQEAMRNESLSWIKGLGVLLALCLGAMGWLLWRMRAMKMEASRTSWNELFADTTAATQLDGHTEFNTTEFSLTTINTSEIEAAGHVQSTFSPITESNTGFALPATGTFTPELSAPVAAPAAPGEAERSQPFKYVSGGSIPYVYSNQTETARARPEHALKVEEISDVMELAEAWMALHNPSKVLELLDPFNDTDQPKSPLPWLCLLDVYRSLGDREKFEAILARIKRIFNVKLRQWETPPGVPGPRALADFPHVRETILALWESDEVLPYLNSLVRDNRDGMREGFDLPAYRDILRLITIAGNPERQKRADRAMDPKAWEILFAAPSAARPHADADEDRMDALAEEPLHVARDTDPRTHGRTEYVAVPHQRIIEGRDADRHAVRATGSGASFAADALDELASHGLALAEPDSVVKTGDASPAFGSNKPDAARNLMSRDDMSPMAIKLHLAVAYQDIGDKEGACLLLEEVIQGGTEEQTEQAKSMLAALA</sequence>
<dbReference type="OrthoDB" id="9180424at2"/>
<dbReference type="AlphaFoldDB" id="A0A418WY44"/>
<feature type="coiled-coil region" evidence="1">
    <location>
        <begin position="266"/>
        <end position="297"/>
    </location>
</feature>
<dbReference type="InterPro" id="IPR057840">
    <property type="entry name" value="FimV_N"/>
</dbReference>
<dbReference type="RefSeq" id="WP_119736604.1">
    <property type="nucleotide sequence ID" value="NZ_QYUN01000002.1"/>
</dbReference>
<keyword evidence="4" id="KW-0732">Signal</keyword>
<dbReference type="Gene3D" id="1.20.58.2200">
    <property type="match status" value="1"/>
</dbReference>
<feature type="chain" id="PRO_5019416999" description="FimV N-terminal domain-containing protein" evidence="4">
    <location>
        <begin position="25"/>
        <end position="780"/>
    </location>
</feature>
<evidence type="ECO:0000256" key="2">
    <source>
        <dbReference type="SAM" id="MobiDB-lite"/>
    </source>
</evidence>
<keyword evidence="3" id="KW-1133">Transmembrane helix</keyword>
<feature type="transmembrane region" description="Helical" evidence="3">
    <location>
        <begin position="304"/>
        <end position="324"/>
    </location>
</feature>
<feature type="compositionally biased region" description="Low complexity" evidence="2">
    <location>
        <begin position="141"/>
        <end position="169"/>
    </location>
</feature>
<evidence type="ECO:0000256" key="1">
    <source>
        <dbReference type="SAM" id="Coils"/>
    </source>
</evidence>
<feature type="compositionally biased region" description="Low complexity" evidence="2">
    <location>
        <begin position="230"/>
        <end position="240"/>
    </location>
</feature>
<comment type="caution">
    <text evidence="6">The sequence shown here is derived from an EMBL/GenBank/DDBJ whole genome shotgun (WGS) entry which is preliminary data.</text>
</comment>
<keyword evidence="7" id="KW-1185">Reference proteome</keyword>
<feature type="signal peptide" evidence="4">
    <location>
        <begin position="1"/>
        <end position="24"/>
    </location>
</feature>
<keyword evidence="3" id="KW-0472">Membrane</keyword>
<dbReference type="NCBIfam" id="TIGR03504">
    <property type="entry name" value="FimV_Cterm"/>
    <property type="match status" value="1"/>
</dbReference>
<feature type="region of interest" description="Disordered" evidence="2">
    <location>
        <begin position="136"/>
        <end position="209"/>
    </location>
</feature>
<dbReference type="Proteomes" id="UP000285190">
    <property type="component" value="Unassembled WGS sequence"/>
</dbReference>
<gene>
    <name evidence="6" type="ORF">D3870_03170</name>
</gene>
<evidence type="ECO:0000256" key="3">
    <source>
        <dbReference type="SAM" id="Phobius"/>
    </source>
</evidence>
<evidence type="ECO:0000259" key="5">
    <source>
        <dbReference type="Pfam" id="PF25800"/>
    </source>
</evidence>
<reference evidence="6 7" key="1">
    <citation type="submission" date="2018-09" db="EMBL/GenBank/DDBJ databases">
        <authorList>
            <person name="Zhu H."/>
        </authorList>
    </citation>
    <scope>NUCLEOTIDE SEQUENCE [LARGE SCALE GENOMIC DNA]</scope>
    <source>
        <strain evidence="6 7">K2R10-39</strain>
    </source>
</reference>
<dbReference type="InterPro" id="IPR020011">
    <property type="entry name" value="FimV_C"/>
</dbReference>
<feature type="domain" description="FimV N-terminal" evidence="5">
    <location>
        <begin position="25"/>
        <end position="122"/>
    </location>
</feature>
<dbReference type="EMBL" id="QYUN01000002">
    <property type="protein sequence ID" value="RJG05150.1"/>
    <property type="molecule type" value="Genomic_DNA"/>
</dbReference>
<keyword evidence="3" id="KW-0812">Transmembrane</keyword>
<name>A0A418WY44_9BURK</name>
<organism evidence="6 7">
    <name type="scientific">Noviherbaspirillum cavernae</name>
    <dbReference type="NCBI Taxonomy" id="2320862"/>
    <lineage>
        <taxon>Bacteria</taxon>
        <taxon>Pseudomonadati</taxon>
        <taxon>Pseudomonadota</taxon>
        <taxon>Betaproteobacteria</taxon>
        <taxon>Burkholderiales</taxon>
        <taxon>Oxalobacteraceae</taxon>
        <taxon>Noviherbaspirillum</taxon>
    </lineage>
</organism>
<evidence type="ECO:0000256" key="4">
    <source>
        <dbReference type="SAM" id="SignalP"/>
    </source>
</evidence>
<feature type="compositionally biased region" description="Basic residues" evidence="2">
    <location>
        <begin position="170"/>
        <end position="179"/>
    </location>
</feature>
<keyword evidence="1" id="KW-0175">Coiled coil</keyword>
<dbReference type="Pfam" id="PF25800">
    <property type="entry name" value="FimV_N"/>
    <property type="match status" value="1"/>
</dbReference>